<evidence type="ECO:0000256" key="1">
    <source>
        <dbReference type="SAM" id="MobiDB-lite"/>
    </source>
</evidence>
<keyword evidence="2" id="KW-0812">Transmembrane</keyword>
<dbReference type="PANTHER" id="PTHR35335">
    <property type="entry name" value="UPF0716 PROTEIN FXSA"/>
    <property type="match status" value="1"/>
</dbReference>
<comment type="caution">
    <text evidence="3">The sequence shown here is derived from an EMBL/GenBank/DDBJ whole genome shotgun (WGS) entry which is preliminary data.</text>
</comment>
<dbReference type="GO" id="GO:0016020">
    <property type="term" value="C:membrane"/>
    <property type="evidence" value="ECO:0007669"/>
    <property type="project" value="InterPro"/>
</dbReference>
<dbReference type="Proteomes" id="UP000294958">
    <property type="component" value="Unassembled WGS sequence"/>
</dbReference>
<dbReference type="NCBIfam" id="NF008528">
    <property type="entry name" value="PRK11463.1-2"/>
    <property type="match status" value="1"/>
</dbReference>
<feature type="transmembrane region" description="Helical" evidence="2">
    <location>
        <begin position="95"/>
        <end position="120"/>
    </location>
</feature>
<gene>
    <name evidence="3" type="ORF">DES43_11734</name>
</gene>
<proteinExistence type="predicted"/>
<dbReference type="AlphaFoldDB" id="A0A4R6YDG1"/>
<feature type="compositionally biased region" description="Basic and acidic residues" evidence="1">
    <location>
        <begin position="161"/>
        <end position="179"/>
    </location>
</feature>
<dbReference type="InterPro" id="IPR007313">
    <property type="entry name" value="FxsA"/>
</dbReference>
<protein>
    <submittedName>
        <fullName evidence="3">UPF0716 protein FxsA</fullName>
    </submittedName>
</protein>
<dbReference type="EMBL" id="SNZF01000017">
    <property type="protein sequence ID" value="TDR34002.1"/>
    <property type="molecule type" value="Genomic_DNA"/>
</dbReference>
<feature type="region of interest" description="Disordered" evidence="1">
    <location>
        <begin position="157"/>
        <end position="179"/>
    </location>
</feature>
<keyword evidence="2" id="KW-0472">Membrane</keyword>
<feature type="transmembrane region" description="Helical" evidence="2">
    <location>
        <begin position="49"/>
        <end position="66"/>
    </location>
</feature>
<dbReference type="PANTHER" id="PTHR35335:SF1">
    <property type="entry name" value="UPF0716 PROTEIN FXSA"/>
    <property type="match status" value="1"/>
</dbReference>
<evidence type="ECO:0000256" key="2">
    <source>
        <dbReference type="SAM" id="Phobius"/>
    </source>
</evidence>
<keyword evidence="2" id="KW-1133">Transmembrane helix</keyword>
<keyword evidence="4" id="KW-1185">Reference proteome</keyword>
<evidence type="ECO:0000313" key="3">
    <source>
        <dbReference type="EMBL" id="TDR34002.1"/>
    </source>
</evidence>
<sequence>MPEANDAEGVNDQKTVTNLRVSLLPVFLLLLPLLEIAGFVVVGKQIGALATVALVMLSTVAGSALLRHQGLDAMNRARAAMDAGKDPGLQLANSAMAVVAAILLIVPGFITSAIGLLILLPPVRALFWKMFGRRVVFTSQFGTAGFRRDANSHTIDLDSEDFSRGRPDDSSPWRRLPEE</sequence>
<name>A0A4R6YDG1_9HYPH</name>
<evidence type="ECO:0000313" key="4">
    <source>
        <dbReference type="Proteomes" id="UP000294958"/>
    </source>
</evidence>
<feature type="transmembrane region" description="Helical" evidence="2">
    <location>
        <begin position="23"/>
        <end position="42"/>
    </location>
</feature>
<organism evidence="3 4">
    <name type="scientific">Aquamicrobium defluvii</name>
    <dbReference type="NCBI Taxonomy" id="69279"/>
    <lineage>
        <taxon>Bacteria</taxon>
        <taxon>Pseudomonadati</taxon>
        <taxon>Pseudomonadota</taxon>
        <taxon>Alphaproteobacteria</taxon>
        <taxon>Hyphomicrobiales</taxon>
        <taxon>Phyllobacteriaceae</taxon>
        <taxon>Aquamicrobium</taxon>
    </lineage>
</organism>
<reference evidence="3 4" key="1">
    <citation type="submission" date="2019-03" db="EMBL/GenBank/DDBJ databases">
        <title>Genomic Encyclopedia of Type Strains, Phase IV (KMG-IV): sequencing the most valuable type-strain genomes for metagenomic binning, comparative biology and taxonomic classification.</title>
        <authorList>
            <person name="Goeker M."/>
        </authorList>
    </citation>
    <scope>NUCLEOTIDE SEQUENCE [LARGE SCALE GENOMIC DNA]</scope>
    <source>
        <strain evidence="3 4">DSM 11603</strain>
    </source>
</reference>
<accession>A0A4R6YDG1</accession>
<dbReference type="Pfam" id="PF04186">
    <property type="entry name" value="FxsA"/>
    <property type="match status" value="1"/>
</dbReference>